<dbReference type="PANTHER" id="PTHR43606:SF2">
    <property type="entry name" value="ALKALINE PHOSPHATASE FAMILY PROTEIN (AFU_ORTHOLOGUE AFUA_5G03860)"/>
    <property type="match status" value="1"/>
</dbReference>
<evidence type="ECO:0000313" key="2">
    <source>
        <dbReference type="EMBL" id="KGD66475.1"/>
    </source>
</evidence>
<dbReference type="PANTHER" id="PTHR43606">
    <property type="entry name" value="PHOSPHATASE, PUTATIVE (AFU_ORTHOLOGUE AFUA_6G08710)-RELATED"/>
    <property type="match status" value="1"/>
</dbReference>
<dbReference type="EMBL" id="ARXV01000001">
    <property type="protein sequence ID" value="KGD66475.1"/>
    <property type="molecule type" value="Genomic_DNA"/>
</dbReference>
<proteinExistence type="predicted"/>
<sequence length="470" mass="53493">MSRMVNRFAVGPVVGETGVTHARLFGALPTDTLVAGEKRMWGRVRWRPEGDLGWSDTLRFRLNGNFDGSGVVVLNGLQAGTRYQIQAGWISSEELDTPLDWQHIEIGQLVTDQPDAAETRFLFGSCCYRFVGLDGKIQDDRADKIFAEMSALSQQVNPDFVLFGGDQVYADSMHSLGAAESREDFFSLYRESFSQPHLARLLRETSNYMILDDHEIENNWPARADAARWTSKYPAAIKAYQIYQASHSPASPLNAAGTYLDRDPDKFWYTFSRGPADFFVMDVRTERVLSRWPWQRKMISDDQEAAFRTWLDLNPDRIKVLVSSVVLFPEQRRPFRGRDAWEGFRHQRQRLLQAMADSPSEKLVVMSGDVHASLYASLTLQGGKRVHSWTCSGLFWPTALMAFRWYRPMLRVPGLLYGGWGKPLGQVSVPGQVYSDNAFSVVSFDTGGAHFALYDRRQRYVESASQQIHW</sequence>
<protein>
    <recommendedName>
        <fullName evidence="1">PhoD-like phosphatase metallophosphatase domain-containing protein</fullName>
    </recommendedName>
</protein>
<dbReference type="InterPro" id="IPR018946">
    <property type="entry name" value="PhoD-like_MPP"/>
</dbReference>
<dbReference type="Pfam" id="PF09423">
    <property type="entry name" value="PhoD"/>
    <property type="match status" value="1"/>
</dbReference>
<gene>
    <name evidence="2" type="ORF">Y5S_00142</name>
</gene>
<dbReference type="STRING" id="1177154.Y5S_00142"/>
<dbReference type="CDD" id="cd07389">
    <property type="entry name" value="MPP_PhoD"/>
    <property type="match status" value="1"/>
</dbReference>
<reference evidence="2 3" key="1">
    <citation type="submission" date="2012-09" db="EMBL/GenBank/DDBJ databases">
        <title>Genome Sequence of alkane-degrading Bacterium Alcanivorax sp. 19-m-6.</title>
        <authorList>
            <person name="Lai Q."/>
            <person name="Shao Z."/>
        </authorList>
    </citation>
    <scope>NUCLEOTIDE SEQUENCE [LARGE SCALE GENOMIC DNA]</scope>
    <source>
        <strain evidence="2 3">19-m-6</strain>
    </source>
</reference>
<organism evidence="2 3">
    <name type="scientific">Alcanivorax nanhaiticus</name>
    <dbReference type="NCBI Taxonomy" id="1177154"/>
    <lineage>
        <taxon>Bacteria</taxon>
        <taxon>Pseudomonadati</taxon>
        <taxon>Pseudomonadota</taxon>
        <taxon>Gammaproteobacteria</taxon>
        <taxon>Oceanospirillales</taxon>
        <taxon>Alcanivoracaceae</taxon>
        <taxon>Alcanivorax</taxon>
    </lineage>
</organism>
<dbReference type="InterPro" id="IPR038607">
    <property type="entry name" value="PhoD-like_sf"/>
</dbReference>
<dbReference type="PATRIC" id="fig|1177154.3.peg.143"/>
<name>A0A095UV94_9GAMM</name>
<dbReference type="Proteomes" id="UP000029444">
    <property type="component" value="Unassembled WGS sequence"/>
</dbReference>
<dbReference type="SUPFAM" id="SSF56300">
    <property type="entry name" value="Metallo-dependent phosphatases"/>
    <property type="match status" value="1"/>
</dbReference>
<dbReference type="eggNOG" id="COG3540">
    <property type="taxonomic scope" value="Bacteria"/>
</dbReference>
<feature type="domain" description="PhoD-like phosphatase metallophosphatase" evidence="1">
    <location>
        <begin position="145"/>
        <end position="378"/>
    </location>
</feature>
<evidence type="ECO:0000259" key="1">
    <source>
        <dbReference type="Pfam" id="PF09423"/>
    </source>
</evidence>
<comment type="caution">
    <text evidence="2">The sequence shown here is derived from an EMBL/GenBank/DDBJ whole genome shotgun (WGS) entry which is preliminary data.</text>
</comment>
<keyword evidence="3" id="KW-1185">Reference proteome</keyword>
<dbReference type="OrthoDB" id="9795624at2"/>
<dbReference type="RefSeq" id="WP_035229402.1">
    <property type="nucleotide sequence ID" value="NZ_ARXV01000001.1"/>
</dbReference>
<dbReference type="InterPro" id="IPR052900">
    <property type="entry name" value="Phospholipid_Metab_Enz"/>
</dbReference>
<dbReference type="InterPro" id="IPR029052">
    <property type="entry name" value="Metallo-depent_PP-like"/>
</dbReference>
<dbReference type="AlphaFoldDB" id="A0A095UV94"/>
<evidence type="ECO:0000313" key="3">
    <source>
        <dbReference type="Proteomes" id="UP000029444"/>
    </source>
</evidence>
<accession>A0A095UV94</accession>
<dbReference type="Gene3D" id="3.60.21.70">
    <property type="entry name" value="PhoD-like phosphatase"/>
    <property type="match status" value="1"/>
</dbReference>